<accession>A0A2T2YCC2</accession>
<proteinExistence type="predicted"/>
<sequence>MNKSALLHMMHHVSALTDQDVEELEKLVKNFPYCQTAHLLIAKASYDKGNMLSNQKLRKAAAYATNRHLLKKLIYTSDSSISLAEIKEHETSDIKAEAPIATHPNLLISSTADVLHEVPETSNEMDVENAELAPENTGLNNDVPIHSAIVPEEESLVSSTEDAVLKTVEEEKEEEIIEEVISGEESDALIPELVVFSNDDSLVEEEALLIGPKPEDISLLKPANSFTPAEVDELLQVDHWKTNFSQTVNGASITFEPIVPEQPSETSINTPEPAEIIRYELDVPEEMEESSLDLTLVNFDSYLFKPEWDEFIPGELKAATNEEFIREVYLSNQVGYWMGSSRLGELLQVKDEVTRHTPLQFYPDLILEYSKQNYLTPTNPPKVTTVSRQFEIIDQFLKSNPKLKTFSNEKVRSEPHDDLAFKSTKNTKNLASENLANILIQQGKLKKAIKIYEHLIVKIPEKKAYFASQIENLRNQL</sequence>
<reference evidence="1 2" key="1">
    <citation type="submission" date="2018-03" db="EMBL/GenBank/DDBJ databases">
        <title>Adhaeribacter sp. HMF7605 Genome sequencing and assembly.</title>
        <authorList>
            <person name="Kang H."/>
            <person name="Kang J."/>
            <person name="Cha I."/>
            <person name="Kim H."/>
            <person name="Joh K."/>
        </authorList>
    </citation>
    <scope>NUCLEOTIDE SEQUENCE [LARGE SCALE GENOMIC DNA]</scope>
    <source>
        <strain evidence="1 2">HMF7605</strain>
    </source>
</reference>
<evidence type="ECO:0000313" key="1">
    <source>
        <dbReference type="EMBL" id="PSR53165.1"/>
    </source>
</evidence>
<dbReference type="OrthoDB" id="594666at2"/>
<evidence type="ECO:0008006" key="3">
    <source>
        <dbReference type="Google" id="ProtNLM"/>
    </source>
</evidence>
<evidence type="ECO:0000313" key="2">
    <source>
        <dbReference type="Proteomes" id="UP000240357"/>
    </source>
</evidence>
<comment type="caution">
    <text evidence="1">The sequence shown here is derived from an EMBL/GenBank/DDBJ whole genome shotgun (WGS) entry which is preliminary data.</text>
</comment>
<dbReference type="AlphaFoldDB" id="A0A2T2YCC2"/>
<dbReference type="RefSeq" id="WP_106927520.1">
    <property type="nucleotide sequence ID" value="NZ_PYFT01000001.1"/>
</dbReference>
<dbReference type="EMBL" id="PYFT01000001">
    <property type="protein sequence ID" value="PSR53165.1"/>
    <property type="molecule type" value="Genomic_DNA"/>
</dbReference>
<organism evidence="1 2">
    <name type="scientific">Adhaeribacter arboris</name>
    <dbReference type="NCBI Taxonomy" id="2072846"/>
    <lineage>
        <taxon>Bacteria</taxon>
        <taxon>Pseudomonadati</taxon>
        <taxon>Bacteroidota</taxon>
        <taxon>Cytophagia</taxon>
        <taxon>Cytophagales</taxon>
        <taxon>Hymenobacteraceae</taxon>
        <taxon>Adhaeribacter</taxon>
    </lineage>
</organism>
<protein>
    <recommendedName>
        <fullName evidence="3">Tetratricopeptide repeat protein</fullName>
    </recommendedName>
</protein>
<dbReference type="Proteomes" id="UP000240357">
    <property type="component" value="Unassembled WGS sequence"/>
</dbReference>
<keyword evidence="2" id="KW-1185">Reference proteome</keyword>
<gene>
    <name evidence="1" type="ORF">AHMF7605_06290</name>
</gene>
<name>A0A2T2YCC2_9BACT</name>